<dbReference type="STRING" id="1612624.ADU59_06740"/>
<dbReference type="InterPro" id="IPR029058">
    <property type="entry name" value="AB_hydrolase_fold"/>
</dbReference>
<reference evidence="2 3" key="1">
    <citation type="journal article" date="2016" name="Syst. Appl. Microbiol.">
        <title>Pararhizobium polonicum sp. nov. isolated from tumors on stone fruit rootstocks.</title>
        <authorList>
            <person name="Pulawska J."/>
            <person name="Kuzmanovic N."/>
            <person name="Willems A."/>
            <person name="Pothier J.F."/>
        </authorList>
    </citation>
    <scope>NUCLEOTIDE SEQUENCE [LARGE SCALE GENOMIC DNA]</scope>
    <source>
        <strain evidence="2 3">F5.1</strain>
    </source>
</reference>
<feature type="domain" description="AB hydrolase-1" evidence="1">
    <location>
        <begin position="40"/>
        <end position="289"/>
    </location>
</feature>
<protein>
    <submittedName>
        <fullName evidence="2">Hydrolase</fullName>
    </submittedName>
</protein>
<dbReference type="Proteomes" id="UP000093111">
    <property type="component" value="Unassembled WGS sequence"/>
</dbReference>
<dbReference type="Gene3D" id="3.40.50.1820">
    <property type="entry name" value="alpha/beta hydrolase"/>
    <property type="match status" value="1"/>
</dbReference>
<dbReference type="SUPFAM" id="SSF53474">
    <property type="entry name" value="alpha/beta-Hydrolases"/>
    <property type="match status" value="1"/>
</dbReference>
<gene>
    <name evidence="2" type="ORF">ADU59_06740</name>
</gene>
<evidence type="ECO:0000259" key="1">
    <source>
        <dbReference type="Pfam" id="PF12697"/>
    </source>
</evidence>
<dbReference type="PATRIC" id="fig|1612624.7.peg.1419"/>
<name>A0A1C7P5J6_9HYPH</name>
<accession>A0A1C7P5J6</accession>
<organism evidence="2 3">
    <name type="scientific">Pararhizobium polonicum</name>
    <dbReference type="NCBI Taxonomy" id="1612624"/>
    <lineage>
        <taxon>Bacteria</taxon>
        <taxon>Pseudomonadati</taxon>
        <taxon>Pseudomonadota</taxon>
        <taxon>Alphaproteobacteria</taxon>
        <taxon>Hyphomicrobiales</taxon>
        <taxon>Rhizobiaceae</taxon>
        <taxon>Rhizobium/Agrobacterium group</taxon>
        <taxon>Pararhizobium</taxon>
    </lineage>
</organism>
<dbReference type="Pfam" id="PF12697">
    <property type="entry name" value="Abhydrolase_6"/>
    <property type="match status" value="1"/>
</dbReference>
<sequence>MTNTIGTSFEERRFSASDGLQLYARDYGHDDPKTRGSLPIVCLPGLSRNSRDFHLLATQLTRQPERPRRVVTLDYRGRGCSSWDPDKSHYQLPVEASDVLTACAVLDIGRAIFIGTSRGGLILHLLAAMRPALLGGIVLNDIGPVIEIAGLLLIRQYLEAQQVLSSWEEATESLRCVHGTAFPALDAADWADMTTAIFREKDGKIIADFDPALIEPLRSMDANTPMPDLWALYDGFKTMPLMAIRGENSSILSPATFAEMALRHPDMTSVIAHGQGHAPLLHRPDLFAEITAFIDGIS</sequence>
<dbReference type="GO" id="GO:0016787">
    <property type="term" value="F:hydrolase activity"/>
    <property type="evidence" value="ECO:0007669"/>
    <property type="project" value="UniProtKB-KW"/>
</dbReference>
<dbReference type="InterPro" id="IPR050228">
    <property type="entry name" value="Carboxylesterase_BioH"/>
</dbReference>
<keyword evidence="3" id="KW-1185">Reference proteome</keyword>
<keyword evidence="2" id="KW-0378">Hydrolase</keyword>
<comment type="caution">
    <text evidence="2">The sequence shown here is derived from an EMBL/GenBank/DDBJ whole genome shotgun (WGS) entry which is preliminary data.</text>
</comment>
<dbReference type="PANTHER" id="PTHR43194:SF2">
    <property type="entry name" value="PEROXISOMAL MEMBRANE PROTEIN LPX1"/>
    <property type="match status" value="1"/>
</dbReference>
<dbReference type="InterPro" id="IPR000073">
    <property type="entry name" value="AB_hydrolase_1"/>
</dbReference>
<evidence type="ECO:0000313" key="2">
    <source>
        <dbReference type="EMBL" id="OBZ96461.1"/>
    </source>
</evidence>
<dbReference type="OrthoDB" id="9791366at2"/>
<dbReference type="EMBL" id="LGLV01000005">
    <property type="protein sequence ID" value="OBZ96461.1"/>
    <property type="molecule type" value="Genomic_DNA"/>
</dbReference>
<dbReference type="RefSeq" id="WP_068952980.1">
    <property type="nucleotide sequence ID" value="NZ_LGLV01000005.1"/>
</dbReference>
<dbReference type="PANTHER" id="PTHR43194">
    <property type="entry name" value="HYDROLASE ALPHA/BETA FOLD FAMILY"/>
    <property type="match status" value="1"/>
</dbReference>
<evidence type="ECO:0000313" key="3">
    <source>
        <dbReference type="Proteomes" id="UP000093111"/>
    </source>
</evidence>
<proteinExistence type="predicted"/>
<dbReference type="AlphaFoldDB" id="A0A1C7P5J6"/>